<evidence type="ECO:0008006" key="3">
    <source>
        <dbReference type="Google" id="ProtNLM"/>
    </source>
</evidence>
<accession>A0A0M4JII6</accession>
<dbReference type="NCBIfam" id="NF038029">
    <property type="entry name" value="LP_plasma"/>
    <property type="match status" value="1"/>
</dbReference>
<evidence type="ECO:0000313" key="2">
    <source>
        <dbReference type="Proteomes" id="UP000063919"/>
    </source>
</evidence>
<dbReference type="AlphaFoldDB" id="A0A0M4JII6"/>
<dbReference type="STRING" id="362837.SCANT_v1c05230"/>
<organism evidence="1 2">
    <name type="scientific">Spiroplasma cantharicola</name>
    <dbReference type="NCBI Taxonomy" id="362837"/>
    <lineage>
        <taxon>Bacteria</taxon>
        <taxon>Bacillati</taxon>
        <taxon>Mycoplasmatota</taxon>
        <taxon>Mollicutes</taxon>
        <taxon>Entomoplasmatales</taxon>
        <taxon>Spiroplasmataceae</taxon>
        <taxon>Spiroplasma</taxon>
    </lineage>
</organism>
<dbReference type="KEGG" id="scj:SCANT_v1c05230"/>
<evidence type="ECO:0000313" key="1">
    <source>
        <dbReference type="EMBL" id="ALD66429.1"/>
    </source>
</evidence>
<gene>
    <name evidence="1" type="ORF">SCANT_v1c05230</name>
</gene>
<name>A0A0M4JII6_9MOLU</name>
<keyword evidence="2" id="KW-1185">Reference proteome</keyword>
<dbReference type="EMBL" id="CP012622">
    <property type="protein sequence ID" value="ALD66429.1"/>
    <property type="molecule type" value="Genomic_DNA"/>
</dbReference>
<dbReference type="OrthoDB" id="389503at2"/>
<dbReference type="Proteomes" id="UP000063919">
    <property type="component" value="Chromosome"/>
</dbReference>
<proteinExistence type="predicted"/>
<dbReference type="PATRIC" id="fig|362837.3.peg.534"/>
<reference evidence="1 2" key="1">
    <citation type="journal article" date="2015" name="Genome Announc.">
        <title>Complete Genome Sequence of Spiroplasma cantharicola CC-1T (DSM 21588), a Bacterium Isolated from Soldier Beetle (Cantharis carolinus).</title>
        <authorList>
            <person name="Lo W.S."/>
            <person name="Liu P.Y."/>
            <person name="Kuo C.H."/>
        </authorList>
    </citation>
    <scope>NUCLEOTIDE SEQUENCE [LARGE SCALE GENOMIC DNA]</scope>
    <source>
        <strain evidence="1 2">CC-1</strain>
    </source>
</reference>
<dbReference type="RefSeq" id="WP_053946188.1">
    <property type="nucleotide sequence ID" value="NZ_CP012622.1"/>
</dbReference>
<protein>
    <recommendedName>
        <fullName evidence="3">Lipoprotein</fullName>
    </recommendedName>
</protein>
<sequence>MKKLLTILTGLSIIVTPATQIVSCKITTDNTFRSFKDIEKYWGTKTHNTIIFNSEQAKSDDDKLKYINTEIKKIISNNFINQEEVNKALGNKPDNTTVKDETELIKFEFYKSNLGFLIGNEEKLITFLTDSFQNDKSKPVEVYFKYKDPNNKENPDKLNDKYLDLKFTNIPELKKGVYKDSNSIFGNINKTIQIEKYFFNDLSDVVKQNDTKSLDSAFFKKNKKSTLKFIKGIFKAIKESSENNIDLSNTLQWVEMENPHINDEKNPKYEWKVLSPEEQFYRELLNTSADEESLLEGFGELIKELKNENSSGLKKLTWLGLTDNVFILKQ</sequence>
<dbReference type="InterPro" id="IPR054816">
    <property type="entry name" value="Lipoprotein_mollicutes-type_CS"/>
</dbReference>